<dbReference type="Proteomes" id="UP000650467">
    <property type="component" value="Unassembled WGS sequence"/>
</dbReference>
<feature type="region of interest" description="Disordered" evidence="1">
    <location>
        <begin position="1"/>
        <end position="20"/>
    </location>
</feature>
<feature type="region of interest" description="Disordered" evidence="1">
    <location>
        <begin position="274"/>
        <end position="317"/>
    </location>
</feature>
<sequence>MSGNEPREAAAGSASAAAPGKRSGLLGYLPLAYFVPSFLFSSASESKLEALGGEAASSQRAGLPAASSFLRGERAAAQFGSSRGGNSGLSAPPSPSHSVAQSHTHLLDHSQEAMLSGGGHGSRQPPQTPHRQQQHPAQHPHDAAAAPGVSASPATSAGGAWGSRCPSVAGADVAGGGDPGGASSHHGTNGGGPGHGAAASPDPDQGSAVKTRGGGTLRLGQLSNAGGGGSGSGSGPSDADTGGAAGLVGSAGAAGGGGIGAAVVDGVRRSISSGLGIPSGSEHGGTGTGAGAGRGASNPSGKPPVRTGVAPGAAGAAVPAGGSQLQPLVSLFGMPLPRAPGSAGGGAGGAHLAAPPISLPGLNHRVRAASPKPRRVPSLSGPITPNGLAYGLAGANASAPKQPTTSASASGTAAAAAAVAAPRPSPGALIRYVLAPALLLPVAWPWLLLRLWYVVLCTAGVLAGGAIDAVGALVDLLRRHRAGAELLGGWAVAWLGWLLAAYWAGLAQLQLTAEDALAGLSKLAAPLAAALLRRYPALAAALQPLQAVVGAVTGSAYGAFCFVHDEIVPVALDLAERLPLVHMLLNSGP</sequence>
<dbReference type="AlphaFoldDB" id="A0A835TBS9"/>
<dbReference type="EMBL" id="JAEHOC010000015">
    <property type="protein sequence ID" value="KAG2435291.1"/>
    <property type="molecule type" value="Genomic_DNA"/>
</dbReference>
<gene>
    <name evidence="3" type="ORF">HXX76_007367</name>
</gene>
<feature type="compositionally biased region" description="Gly residues" evidence="1">
    <location>
        <begin position="282"/>
        <end position="294"/>
    </location>
</feature>
<keyword evidence="2" id="KW-1133">Transmembrane helix</keyword>
<organism evidence="3 4">
    <name type="scientific">Chlamydomonas incerta</name>
    <dbReference type="NCBI Taxonomy" id="51695"/>
    <lineage>
        <taxon>Eukaryota</taxon>
        <taxon>Viridiplantae</taxon>
        <taxon>Chlorophyta</taxon>
        <taxon>core chlorophytes</taxon>
        <taxon>Chlorophyceae</taxon>
        <taxon>CS clade</taxon>
        <taxon>Chlamydomonadales</taxon>
        <taxon>Chlamydomonadaceae</taxon>
        <taxon>Chlamydomonas</taxon>
    </lineage>
</organism>
<feature type="region of interest" description="Disordered" evidence="1">
    <location>
        <begin position="74"/>
        <end position="243"/>
    </location>
</feature>
<evidence type="ECO:0000256" key="1">
    <source>
        <dbReference type="SAM" id="MobiDB-lite"/>
    </source>
</evidence>
<evidence type="ECO:0000313" key="3">
    <source>
        <dbReference type="EMBL" id="KAG2435291.1"/>
    </source>
</evidence>
<evidence type="ECO:0000256" key="2">
    <source>
        <dbReference type="SAM" id="Phobius"/>
    </source>
</evidence>
<accession>A0A835TBS9</accession>
<proteinExistence type="predicted"/>
<evidence type="ECO:0000313" key="4">
    <source>
        <dbReference type="Proteomes" id="UP000650467"/>
    </source>
</evidence>
<comment type="caution">
    <text evidence="3">The sequence shown here is derived from an EMBL/GenBank/DDBJ whole genome shotgun (WGS) entry which is preliminary data.</text>
</comment>
<feature type="compositionally biased region" description="Low complexity" evidence="1">
    <location>
        <begin position="9"/>
        <end position="18"/>
    </location>
</feature>
<name>A0A835TBS9_CHLIN</name>
<dbReference type="OrthoDB" id="551111at2759"/>
<feature type="compositionally biased region" description="Gly residues" evidence="1">
    <location>
        <begin position="225"/>
        <end position="234"/>
    </location>
</feature>
<feature type="compositionally biased region" description="Low complexity" evidence="1">
    <location>
        <begin position="308"/>
        <end position="317"/>
    </location>
</feature>
<keyword evidence="4" id="KW-1185">Reference proteome</keyword>
<reference evidence="3" key="1">
    <citation type="journal article" date="2020" name="bioRxiv">
        <title>Comparative genomics of Chlamydomonas.</title>
        <authorList>
            <person name="Craig R.J."/>
            <person name="Hasan A.R."/>
            <person name="Ness R.W."/>
            <person name="Keightley P.D."/>
        </authorList>
    </citation>
    <scope>NUCLEOTIDE SEQUENCE</scope>
    <source>
        <strain evidence="3">SAG 7.73</strain>
    </source>
</reference>
<keyword evidence="2" id="KW-0812">Transmembrane</keyword>
<protein>
    <submittedName>
        <fullName evidence="3">Uncharacterized protein</fullName>
    </submittedName>
</protein>
<feature type="transmembrane region" description="Helical" evidence="2">
    <location>
        <begin position="486"/>
        <end position="504"/>
    </location>
</feature>
<feature type="compositionally biased region" description="Low complexity" evidence="1">
    <location>
        <begin position="129"/>
        <end position="172"/>
    </location>
</feature>
<feature type="transmembrane region" description="Helical" evidence="2">
    <location>
        <begin position="453"/>
        <end position="474"/>
    </location>
</feature>
<keyword evidence="2" id="KW-0472">Membrane</keyword>